<dbReference type="EMBL" id="CP036272">
    <property type="protein sequence ID" value="QDT58020.1"/>
    <property type="molecule type" value="Genomic_DNA"/>
</dbReference>
<proteinExistence type="predicted"/>
<dbReference type="SUPFAM" id="SSF109604">
    <property type="entry name" value="HD-domain/PDEase-like"/>
    <property type="match status" value="1"/>
</dbReference>
<dbReference type="RefSeq" id="WP_145268883.1">
    <property type="nucleotide sequence ID" value="NZ_CP036272.1"/>
</dbReference>
<accession>A0A517SPI1</accession>
<organism evidence="2 3">
    <name type="scientific">Stieleria bergensis</name>
    <dbReference type="NCBI Taxonomy" id="2528025"/>
    <lineage>
        <taxon>Bacteria</taxon>
        <taxon>Pseudomonadati</taxon>
        <taxon>Planctomycetota</taxon>
        <taxon>Planctomycetia</taxon>
        <taxon>Pirellulales</taxon>
        <taxon>Pirellulaceae</taxon>
        <taxon>Stieleria</taxon>
    </lineage>
</organism>
<dbReference type="OrthoDB" id="9797344at2"/>
<dbReference type="SMART" id="SM00471">
    <property type="entry name" value="HDc"/>
    <property type="match status" value="1"/>
</dbReference>
<feature type="domain" description="HD" evidence="1">
    <location>
        <begin position="31"/>
        <end position="132"/>
    </location>
</feature>
<dbReference type="InterPro" id="IPR003607">
    <property type="entry name" value="HD/PDEase_dom"/>
</dbReference>
<dbReference type="Gene3D" id="1.10.472.50">
    <property type="entry name" value="HD-domain/PDEase-like"/>
    <property type="match status" value="1"/>
</dbReference>
<dbReference type="Pfam" id="PF01966">
    <property type="entry name" value="HD"/>
    <property type="match status" value="1"/>
</dbReference>
<keyword evidence="3" id="KW-1185">Reference proteome</keyword>
<dbReference type="PANTHER" id="PTHR33594:SF1">
    <property type="entry name" value="HD_PDEASE DOMAIN-CONTAINING PROTEIN"/>
    <property type="match status" value="1"/>
</dbReference>
<dbReference type="Gene3D" id="1.20.58.1910">
    <property type="match status" value="1"/>
</dbReference>
<keyword evidence="2" id="KW-0378">Hydrolase</keyword>
<evidence type="ECO:0000313" key="2">
    <source>
        <dbReference type="EMBL" id="QDT58020.1"/>
    </source>
</evidence>
<reference evidence="2 3" key="1">
    <citation type="submission" date="2019-02" db="EMBL/GenBank/DDBJ databases">
        <title>Deep-cultivation of Planctomycetes and their phenomic and genomic characterization uncovers novel biology.</title>
        <authorList>
            <person name="Wiegand S."/>
            <person name="Jogler M."/>
            <person name="Boedeker C."/>
            <person name="Pinto D."/>
            <person name="Vollmers J."/>
            <person name="Rivas-Marin E."/>
            <person name="Kohn T."/>
            <person name="Peeters S.H."/>
            <person name="Heuer A."/>
            <person name="Rast P."/>
            <person name="Oberbeckmann S."/>
            <person name="Bunk B."/>
            <person name="Jeske O."/>
            <person name="Meyerdierks A."/>
            <person name="Storesund J.E."/>
            <person name="Kallscheuer N."/>
            <person name="Luecker S."/>
            <person name="Lage O.M."/>
            <person name="Pohl T."/>
            <person name="Merkel B.J."/>
            <person name="Hornburger P."/>
            <person name="Mueller R.-W."/>
            <person name="Bruemmer F."/>
            <person name="Labrenz M."/>
            <person name="Spormann A.M."/>
            <person name="Op den Camp H."/>
            <person name="Overmann J."/>
            <person name="Amann R."/>
            <person name="Jetten M.S.M."/>
            <person name="Mascher T."/>
            <person name="Medema M.H."/>
            <person name="Devos D.P."/>
            <person name="Kaster A.-K."/>
            <person name="Ovreas L."/>
            <person name="Rohde M."/>
            <person name="Galperin M.Y."/>
            <person name="Jogler C."/>
        </authorList>
    </citation>
    <scope>NUCLEOTIDE SEQUENCE [LARGE SCALE GENOMIC DNA]</scope>
    <source>
        <strain evidence="2 3">SV_7m_r</strain>
    </source>
</reference>
<evidence type="ECO:0000259" key="1">
    <source>
        <dbReference type="PROSITE" id="PS51831"/>
    </source>
</evidence>
<dbReference type="CDD" id="cd00077">
    <property type="entry name" value="HDc"/>
    <property type="match status" value="1"/>
</dbReference>
<dbReference type="InterPro" id="IPR006674">
    <property type="entry name" value="HD_domain"/>
</dbReference>
<dbReference type="Proteomes" id="UP000315003">
    <property type="component" value="Chromosome"/>
</dbReference>
<protein>
    <submittedName>
        <fullName evidence="2">Putative hydrolase</fullName>
    </submittedName>
</protein>
<name>A0A517SPI1_9BACT</name>
<dbReference type="AlphaFoldDB" id="A0A517SPI1"/>
<sequence>MNPESTTALECVSEIRDRARELMTGQGAGHDWDHVQRVTVMAERLQREVGGDLGVIQLAALLHDVGDAKFHDGVERSAEIASDMLSELNLNAVELQHVIHIVDNLSFRKRQQAQPLSLEGQVVQDADRLDALGAIGIIRTIEYGAVKGQPFHVSEDQQGAVKTGLQHFDDKLFHLVDLMNTESARRIAKQRESFMRDFVQQFHREWI</sequence>
<gene>
    <name evidence="2" type="ORF">SV7mr_05090</name>
</gene>
<dbReference type="PANTHER" id="PTHR33594">
    <property type="entry name" value="SUPERFAMILY HYDROLASE, PUTATIVE (AFU_ORTHOLOGUE AFUA_1G03035)-RELATED"/>
    <property type="match status" value="1"/>
</dbReference>
<dbReference type="GO" id="GO:0016787">
    <property type="term" value="F:hydrolase activity"/>
    <property type="evidence" value="ECO:0007669"/>
    <property type="project" value="UniProtKB-KW"/>
</dbReference>
<dbReference type="PROSITE" id="PS51831">
    <property type="entry name" value="HD"/>
    <property type="match status" value="1"/>
</dbReference>
<evidence type="ECO:0000313" key="3">
    <source>
        <dbReference type="Proteomes" id="UP000315003"/>
    </source>
</evidence>